<keyword evidence="4" id="KW-0997">Cell inner membrane</keyword>
<dbReference type="Proteomes" id="UP000223759">
    <property type="component" value="Unassembled WGS sequence"/>
</dbReference>
<evidence type="ECO:0000313" key="10">
    <source>
        <dbReference type="EMBL" id="SIT71344.1"/>
    </source>
</evidence>
<keyword evidence="7 9" id="KW-0472">Membrane</keyword>
<dbReference type="STRING" id="233100.SAMN05216526_1535"/>
<feature type="transmembrane region" description="Helical" evidence="9">
    <location>
        <begin position="183"/>
        <end position="202"/>
    </location>
</feature>
<feature type="transmembrane region" description="Helical" evidence="9">
    <location>
        <begin position="53"/>
        <end position="74"/>
    </location>
</feature>
<reference evidence="10 11" key="1">
    <citation type="submission" date="2017-01" db="EMBL/GenBank/DDBJ databases">
        <authorList>
            <person name="Mah S.A."/>
            <person name="Swanson W.J."/>
            <person name="Moy G.W."/>
            <person name="Vacquier V.D."/>
        </authorList>
    </citation>
    <scope>NUCLEOTIDE SEQUENCE [LARGE SCALE GENOMIC DNA]</scope>
    <source>
        <strain evidence="10 11">M9</strain>
    </source>
</reference>
<dbReference type="Pfam" id="PF04143">
    <property type="entry name" value="Sulf_transp"/>
    <property type="match status" value="1"/>
</dbReference>
<dbReference type="GO" id="GO:0005886">
    <property type="term" value="C:plasma membrane"/>
    <property type="evidence" value="ECO:0007669"/>
    <property type="project" value="UniProtKB-SubCell"/>
</dbReference>
<keyword evidence="3" id="KW-1003">Cell membrane</keyword>
<feature type="transmembrane region" description="Helical" evidence="9">
    <location>
        <begin position="294"/>
        <end position="315"/>
    </location>
</feature>
<sequence>MGFESFSSAATTVLALIFVLAFILGAVANKTNFCTMGAVSDWVNMGDLSRMRAWILAMTVAMLGVVLLEASGVLSADGAFPPYRSPQFNWIEHLLGGVLFGIGMSLASGCGNKTLVRIGGGNIKSVMVFLVIGIIAYFMINPFPGTSTTLYSALFFPWTSPLAVNMGAGQDLGSIVAGAEGAVNARLVIGLILGAALLYFIFKSKDFRTSLDNVMGGLVVGLVVIGAWYVTSTAMIDDGMDQYPLQSYVQEWDFLADGPEGRPAEAMPWASQSFTFINPMAQTLRYGGSGFDNAVLYIGVMALVGVVLGSLFWALVSKGFRIEWFASGKDFVNHFIGAVLMAFGGVLAMGCTIGQGVTGVSTLALGGMLTFVSIVFGSALTMKIQYYKLVYEEEASFGKALVTSLVDMKMLPAGMRKLEAV</sequence>
<evidence type="ECO:0000256" key="8">
    <source>
        <dbReference type="ARBA" id="ARBA00035655"/>
    </source>
</evidence>
<evidence type="ECO:0000256" key="6">
    <source>
        <dbReference type="ARBA" id="ARBA00022989"/>
    </source>
</evidence>
<dbReference type="OrthoDB" id="9794165at2"/>
<evidence type="ECO:0000256" key="2">
    <source>
        <dbReference type="ARBA" id="ARBA00022448"/>
    </source>
</evidence>
<feature type="transmembrane region" description="Helical" evidence="9">
    <location>
        <begin position="363"/>
        <end position="382"/>
    </location>
</feature>
<evidence type="ECO:0000256" key="1">
    <source>
        <dbReference type="ARBA" id="ARBA00004429"/>
    </source>
</evidence>
<feature type="transmembrane region" description="Helical" evidence="9">
    <location>
        <begin position="335"/>
        <end position="357"/>
    </location>
</feature>
<gene>
    <name evidence="10" type="ORF">SAMN05216526_1535</name>
</gene>
<keyword evidence="2" id="KW-0813">Transport</keyword>
<feature type="transmembrane region" description="Helical" evidence="9">
    <location>
        <begin position="123"/>
        <end position="140"/>
    </location>
</feature>
<accession>A0A1R3W142</accession>
<dbReference type="RefSeq" id="WP_076755877.1">
    <property type="nucleotide sequence ID" value="NZ_CP023018.1"/>
</dbReference>
<dbReference type="InterPro" id="IPR007272">
    <property type="entry name" value="Sulf_transp_TsuA/YedE"/>
</dbReference>
<evidence type="ECO:0000256" key="4">
    <source>
        <dbReference type="ARBA" id="ARBA00022519"/>
    </source>
</evidence>
<evidence type="ECO:0000256" key="7">
    <source>
        <dbReference type="ARBA" id="ARBA00023136"/>
    </source>
</evidence>
<keyword evidence="11" id="KW-1185">Reference proteome</keyword>
<proteinExistence type="inferred from homology"/>
<protein>
    <submittedName>
        <fullName evidence="10">Uncharacterized protein</fullName>
    </submittedName>
</protein>
<name>A0A1R3W142_9GAMM</name>
<dbReference type="PANTHER" id="PTHR30574">
    <property type="entry name" value="INNER MEMBRANE PROTEIN YEDE"/>
    <property type="match status" value="1"/>
</dbReference>
<dbReference type="PANTHER" id="PTHR30574:SF1">
    <property type="entry name" value="SULPHUR TRANSPORT DOMAIN-CONTAINING PROTEIN"/>
    <property type="match status" value="1"/>
</dbReference>
<comment type="similarity">
    <text evidence="8">Belongs to the TsuA/YedE (TC 9.B.102) family.</text>
</comment>
<dbReference type="AlphaFoldDB" id="A0A1R3W142"/>
<keyword evidence="6 9" id="KW-1133">Transmembrane helix</keyword>
<evidence type="ECO:0000256" key="9">
    <source>
        <dbReference type="SAM" id="Phobius"/>
    </source>
</evidence>
<evidence type="ECO:0000313" key="11">
    <source>
        <dbReference type="Proteomes" id="UP000223759"/>
    </source>
</evidence>
<dbReference type="EMBL" id="FTPK01000002">
    <property type="protein sequence ID" value="SIT71344.1"/>
    <property type="molecule type" value="Genomic_DNA"/>
</dbReference>
<feature type="transmembrane region" description="Helical" evidence="9">
    <location>
        <begin position="6"/>
        <end position="27"/>
    </location>
</feature>
<comment type="subcellular location">
    <subcellularLocation>
        <location evidence="1">Cell inner membrane</location>
        <topology evidence="1">Multi-pass membrane protein</topology>
    </subcellularLocation>
</comment>
<feature type="transmembrane region" description="Helical" evidence="9">
    <location>
        <begin position="214"/>
        <end position="236"/>
    </location>
</feature>
<evidence type="ECO:0000256" key="5">
    <source>
        <dbReference type="ARBA" id="ARBA00022692"/>
    </source>
</evidence>
<keyword evidence="5 9" id="KW-0812">Transmembrane</keyword>
<feature type="transmembrane region" description="Helical" evidence="9">
    <location>
        <begin position="94"/>
        <end position="111"/>
    </location>
</feature>
<organism evidence="10 11">
    <name type="scientific">Ectothiorhodosinus mongolicus</name>
    <dbReference type="NCBI Taxonomy" id="233100"/>
    <lineage>
        <taxon>Bacteria</taxon>
        <taxon>Pseudomonadati</taxon>
        <taxon>Pseudomonadota</taxon>
        <taxon>Gammaproteobacteria</taxon>
        <taxon>Chromatiales</taxon>
        <taxon>Ectothiorhodospiraceae</taxon>
        <taxon>Ectothiorhodosinus</taxon>
    </lineage>
</organism>
<evidence type="ECO:0000256" key="3">
    <source>
        <dbReference type="ARBA" id="ARBA00022475"/>
    </source>
</evidence>